<accession>A0A0M3V6M3</accession>
<dbReference type="PATRIC" id="fig|224013.5.peg.6813"/>
<dbReference type="OrthoDB" id="466155at2"/>
<dbReference type="RefSeq" id="WP_062297503.1">
    <property type="nucleotide sequence ID" value="NZ_CP012036.1"/>
</dbReference>
<evidence type="ECO:0000313" key="2">
    <source>
        <dbReference type="EMBL" id="ALF55893.1"/>
    </source>
</evidence>
<sequence length="88" mass="9059">MSELLSNFSVSDFLTSMVSSDINIVTGAVWLVIATIISMIGGAIGGMILAGKDIGYSFSAMLGALFAPAGAIPAILLGFTLLTLLNKY</sequence>
<proteinExistence type="predicted"/>
<dbReference type="AlphaFoldDB" id="A0A0M3V6M3"/>
<evidence type="ECO:0000313" key="3">
    <source>
        <dbReference type="Proteomes" id="UP000062645"/>
    </source>
</evidence>
<dbReference type="EMBL" id="CP012036">
    <property type="protein sequence ID" value="ALF55893.1"/>
    <property type="molecule type" value="Genomic_DNA"/>
</dbReference>
<dbReference type="KEGG" id="npz:ACX27_28510"/>
<feature type="transmembrane region" description="Helical" evidence="1">
    <location>
        <begin position="27"/>
        <end position="50"/>
    </location>
</feature>
<keyword evidence="3" id="KW-1185">Reference proteome</keyword>
<gene>
    <name evidence="2" type="ORF">ACX27_28510</name>
</gene>
<protein>
    <submittedName>
        <fullName evidence="2">Uncharacterized protein</fullName>
    </submittedName>
</protein>
<keyword evidence="1" id="KW-0472">Membrane</keyword>
<feature type="transmembrane region" description="Helical" evidence="1">
    <location>
        <begin position="62"/>
        <end position="85"/>
    </location>
</feature>
<keyword evidence="1" id="KW-0812">Transmembrane</keyword>
<evidence type="ECO:0000256" key="1">
    <source>
        <dbReference type="SAM" id="Phobius"/>
    </source>
</evidence>
<reference evidence="3" key="1">
    <citation type="submission" date="2015-07" db="EMBL/GenBank/DDBJ databases">
        <title>Genome Of Nitrogen-Fixing Cyanobacterium Nostoc piscinale CENA21 From Solimoes/Amazon River Floodplain Sediments And Comparative Genomics To Uncover Biosynthetic Natural Products Potential.</title>
        <authorList>
            <person name="Leao T.F."/>
            <person name="Leao P.N."/>
            <person name="Guimaraes P.I."/>
            <person name="de Melo A.G.C."/>
            <person name="Ramos R.T.J."/>
            <person name="Silva A."/>
            <person name="Fiore M.F."/>
            <person name="Schneider M.P.C."/>
        </authorList>
    </citation>
    <scope>NUCLEOTIDE SEQUENCE [LARGE SCALE GENOMIC DNA]</scope>
    <source>
        <strain evidence="3">CENA21</strain>
    </source>
</reference>
<dbReference type="STRING" id="224013.ACX27_28510"/>
<reference evidence="2 3" key="2">
    <citation type="journal article" date="2016" name="Genome Announc.">
        <title>Draft Genome Sequence of the N2-Fixing Cyanobacterium Nostoc piscinale CENA21, Isolated from the Brazilian Amazon Floodplain.</title>
        <authorList>
            <person name="Leao T."/>
            <person name="Guimaraes P.I."/>
            <person name="de Melo A.G."/>
            <person name="Ramos R.T."/>
            <person name="Leao P.N."/>
            <person name="Silva A."/>
            <person name="Fiore M.F."/>
            <person name="Schneider M.P."/>
        </authorList>
    </citation>
    <scope>NUCLEOTIDE SEQUENCE [LARGE SCALE GENOMIC DNA]</scope>
    <source>
        <strain evidence="2 3">CENA21</strain>
    </source>
</reference>
<name>A0A0M3V6M3_9NOSO</name>
<dbReference type="Proteomes" id="UP000062645">
    <property type="component" value="Chromosome"/>
</dbReference>
<keyword evidence="1" id="KW-1133">Transmembrane helix</keyword>
<organism evidence="2 3">
    <name type="scientific">Nostoc piscinale CENA21</name>
    <dbReference type="NCBI Taxonomy" id="224013"/>
    <lineage>
        <taxon>Bacteria</taxon>
        <taxon>Bacillati</taxon>
        <taxon>Cyanobacteriota</taxon>
        <taxon>Cyanophyceae</taxon>
        <taxon>Nostocales</taxon>
        <taxon>Nostocaceae</taxon>
        <taxon>Nostoc</taxon>
    </lineage>
</organism>